<sequence>MHPLLMMLLAVFSLHLPHYSHSCCLLTLSILYSLKPLPHLFSLNFCAPSTSLSLFLSLPAPHPPTSYFPWRQDRRMLERRMAELEEELKVLVDLKADNQRLKDENGALIRVISKLSK</sequence>
<keyword evidence="2" id="KW-0040">ANK repeat</keyword>
<dbReference type="InterPro" id="IPR051226">
    <property type="entry name" value="PP1_Regulatory_Subunit"/>
</dbReference>
<dbReference type="GO" id="GO:0019208">
    <property type="term" value="F:phosphatase regulator activity"/>
    <property type="evidence" value="ECO:0007669"/>
    <property type="project" value="TreeGrafter"/>
</dbReference>
<dbReference type="GeneTree" id="ENSGT00940000156120"/>
<dbReference type="GO" id="GO:0005737">
    <property type="term" value="C:cytoplasm"/>
    <property type="evidence" value="ECO:0007669"/>
    <property type="project" value="TreeGrafter"/>
</dbReference>
<evidence type="ECO:0000256" key="2">
    <source>
        <dbReference type="ARBA" id="ARBA00023043"/>
    </source>
</evidence>
<dbReference type="Proteomes" id="UP000264840">
    <property type="component" value="Unplaced"/>
</dbReference>
<keyword evidence="1" id="KW-0677">Repeat</keyword>
<dbReference type="PANTHER" id="PTHR24179">
    <property type="entry name" value="PROTEIN PHOSPHATASE 1 REGULATORY SUBUNIT 12"/>
    <property type="match status" value="1"/>
</dbReference>
<evidence type="ECO:0000256" key="1">
    <source>
        <dbReference type="ARBA" id="ARBA00022737"/>
    </source>
</evidence>
<dbReference type="Pfam" id="PF15898">
    <property type="entry name" value="PRKG1_interact"/>
    <property type="match status" value="1"/>
</dbReference>
<dbReference type="GO" id="GO:0019901">
    <property type="term" value="F:protein kinase binding"/>
    <property type="evidence" value="ECO:0007669"/>
    <property type="project" value="InterPro"/>
</dbReference>
<feature type="coiled-coil region" evidence="3">
    <location>
        <begin position="74"/>
        <end position="104"/>
    </location>
</feature>
<accession>A0A3Q2VWR7</accession>
<dbReference type="STRING" id="8153.ENSHBUP00000017038"/>
<keyword evidence="7" id="KW-1185">Reference proteome</keyword>
<feature type="domain" description="cGMP-dependent protein kinase interacting" evidence="5">
    <location>
        <begin position="71"/>
        <end position="117"/>
    </location>
</feature>
<protein>
    <recommendedName>
        <fullName evidence="5">cGMP-dependent protein kinase interacting domain-containing protein</fullName>
    </recommendedName>
</protein>
<dbReference type="AlphaFoldDB" id="A0A3Q2VWR7"/>
<feature type="signal peptide" evidence="4">
    <location>
        <begin position="1"/>
        <end position="22"/>
    </location>
</feature>
<evidence type="ECO:0000259" key="5">
    <source>
        <dbReference type="Pfam" id="PF15898"/>
    </source>
</evidence>
<evidence type="ECO:0000313" key="7">
    <source>
        <dbReference type="Proteomes" id="UP000264840"/>
    </source>
</evidence>
<evidence type="ECO:0000256" key="3">
    <source>
        <dbReference type="SAM" id="Coils"/>
    </source>
</evidence>
<feature type="chain" id="PRO_5018651527" description="cGMP-dependent protein kinase interacting domain-containing protein" evidence="4">
    <location>
        <begin position="23"/>
        <end position="117"/>
    </location>
</feature>
<reference evidence="6" key="1">
    <citation type="submission" date="2025-08" db="UniProtKB">
        <authorList>
            <consortium name="Ensembl"/>
        </authorList>
    </citation>
    <scope>IDENTIFICATION</scope>
</reference>
<evidence type="ECO:0000256" key="4">
    <source>
        <dbReference type="SAM" id="SignalP"/>
    </source>
</evidence>
<keyword evidence="4" id="KW-0732">Signal</keyword>
<evidence type="ECO:0000313" key="6">
    <source>
        <dbReference type="Ensembl" id="ENSHBUP00000017038.1"/>
    </source>
</evidence>
<reference evidence="6" key="2">
    <citation type="submission" date="2025-09" db="UniProtKB">
        <authorList>
            <consortium name="Ensembl"/>
        </authorList>
    </citation>
    <scope>IDENTIFICATION</scope>
</reference>
<dbReference type="Ensembl" id="ENSHBUT00000034473.1">
    <property type="protein sequence ID" value="ENSHBUP00000017038.1"/>
    <property type="gene ID" value="ENSHBUG00000019033.1"/>
</dbReference>
<keyword evidence="3" id="KW-0175">Coiled coil</keyword>
<organism evidence="6 7">
    <name type="scientific">Haplochromis burtoni</name>
    <name type="common">Burton's mouthbrooder</name>
    <name type="synonym">Chromis burtoni</name>
    <dbReference type="NCBI Taxonomy" id="8153"/>
    <lineage>
        <taxon>Eukaryota</taxon>
        <taxon>Metazoa</taxon>
        <taxon>Chordata</taxon>
        <taxon>Craniata</taxon>
        <taxon>Vertebrata</taxon>
        <taxon>Euteleostomi</taxon>
        <taxon>Actinopterygii</taxon>
        <taxon>Neopterygii</taxon>
        <taxon>Teleostei</taxon>
        <taxon>Neoteleostei</taxon>
        <taxon>Acanthomorphata</taxon>
        <taxon>Ovalentaria</taxon>
        <taxon>Cichlomorphae</taxon>
        <taxon>Cichliformes</taxon>
        <taxon>Cichlidae</taxon>
        <taxon>African cichlids</taxon>
        <taxon>Pseudocrenilabrinae</taxon>
        <taxon>Haplochromini</taxon>
        <taxon>Haplochromis</taxon>
    </lineage>
</organism>
<name>A0A3Q2VWR7_HAPBU</name>
<dbReference type="PANTHER" id="PTHR24179:SF32">
    <property type="entry name" value="PROTEIN PHOSPHATASE 1 REGULATORY SUBUNIT"/>
    <property type="match status" value="1"/>
</dbReference>
<proteinExistence type="predicted"/>
<dbReference type="GO" id="GO:0004857">
    <property type="term" value="F:enzyme inhibitor activity"/>
    <property type="evidence" value="ECO:0007669"/>
    <property type="project" value="TreeGrafter"/>
</dbReference>
<dbReference type="InterPro" id="IPR031775">
    <property type="entry name" value="PRKG1_interact"/>
</dbReference>